<dbReference type="Pfam" id="PF10975">
    <property type="entry name" value="DUF2802"/>
    <property type="match status" value="1"/>
</dbReference>
<dbReference type="InterPro" id="IPR021244">
    <property type="entry name" value="DUF2802"/>
</dbReference>
<organism evidence="3 4">
    <name type="scientific">Candidatus Accumulibacter affinis</name>
    <dbReference type="NCBI Taxonomy" id="2954384"/>
    <lineage>
        <taxon>Bacteria</taxon>
        <taxon>Pseudomonadati</taxon>
        <taxon>Pseudomonadota</taxon>
        <taxon>Betaproteobacteria</taxon>
        <taxon>Candidatus Accumulibacter</taxon>
    </lineage>
</organism>
<dbReference type="Proteomes" id="UP000706151">
    <property type="component" value="Unassembled WGS sequence"/>
</dbReference>
<keyword evidence="2" id="KW-0472">Membrane</keyword>
<dbReference type="EMBL" id="JADJOT010000011">
    <property type="protein sequence ID" value="MBK7955918.1"/>
    <property type="molecule type" value="Genomic_DNA"/>
</dbReference>
<protein>
    <submittedName>
        <fullName evidence="3">DUF2802 domain-containing protein</fullName>
    </submittedName>
</protein>
<feature type="coiled-coil region" evidence="1">
    <location>
        <begin position="117"/>
        <end position="144"/>
    </location>
</feature>
<gene>
    <name evidence="3" type="ORF">IPK02_19345</name>
</gene>
<keyword evidence="2" id="KW-0812">Transmembrane</keyword>
<evidence type="ECO:0000256" key="2">
    <source>
        <dbReference type="SAM" id="Phobius"/>
    </source>
</evidence>
<name>A0A935W6E1_9PROT</name>
<reference evidence="3 4" key="1">
    <citation type="submission" date="2020-10" db="EMBL/GenBank/DDBJ databases">
        <title>Connecting structure to function with the recovery of over 1000 high-quality activated sludge metagenome-assembled genomes encoding full-length rRNA genes using long-read sequencing.</title>
        <authorList>
            <person name="Singleton C.M."/>
            <person name="Petriglieri F."/>
            <person name="Kristensen J.M."/>
            <person name="Kirkegaard R.H."/>
            <person name="Michaelsen T.Y."/>
            <person name="Andersen M.H."/>
            <person name="Karst S.M."/>
            <person name="Dueholm M.S."/>
            <person name="Nielsen P.H."/>
            <person name="Albertsen M."/>
        </authorList>
    </citation>
    <scope>NUCLEOTIDE SEQUENCE [LARGE SCALE GENOMIC DNA]</scope>
    <source>
        <strain evidence="3">Fred_18-Q3-R57-64_BAT3C.720</strain>
    </source>
</reference>
<feature type="transmembrane region" description="Helical" evidence="2">
    <location>
        <begin position="14"/>
        <end position="31"/>
    </location>
</feature>
<evidence type="ECO:0000313" key="4">
    <source>
        <dbReference type="Proteomes" id="UP000706151"/>
    </source>
</evidence>
<keyword evidence="2" id="KW-1133">Transmembrane helix</keyword>
<accession>A0A935W6E1</accession>
<comment type="caution">
    <text evidence="3">The sequence shown here is derived from an EMBL/GenBank/DDBJ whole genome shotgun (WGS) entry which is preliminary data.</text>
</comment>
<evidence type="ECO:0000313" key="3">
    <source>
        <dbReference type="EMBL" id="MBK7955918.1"/>
    </source>
</evidence>
<keyword evidence="1" id="KW-0175">Coiled coil</keyword>
<evidence type="ECO:0000256" key="1">
    <source>
        <dbReference type="SAM" id="Coils"/>
    </source>
</evidence>
<proteinExistence type="predicted"/>
<dbReference type="AlphaFoldDB" id="A0A935W6E1"/>
<sequence length="204" mass="21659">MDVDLWGRLGWREGLIAIIGLLIVYIVVLYLRMRRLQHGFAAMPPLAAQSAVAAYSAIQGPAAVAALAVAEPLAPAAPASEPVTAAGALDAQAQTHAAQPAFAWNEPPPEIPGQALIDAMQNELYQLRCEVDELRAEVLAAREDFRQQAAHSTGSPQNASPLYNDAMQMAVQGQDATAIAHHCGIARAEADLVVALARNRREGL</sequence>